<accession>A0A0S4JLB2</accession>
<dbReference type="OrthoDB" id="406235at2759"/>
<dbReference type="PANTHER" id="PTHR48009">
    <property type="entry name" value="LEUCINE-RICH REPEAT (LRR) FAMILY PROTEIN"/>
    <property type="match status" value="1"/>
</dbReference>
<keyword evidence="1" id="KW-0812">Transmembrane</keyword>
<keyword evidence="1" id="KW-1133">Transmembrane helix</keyword>
<dbReference type="AlphaFoldDB" id="A0A0S4JLB2"/>
<dbReference type="Gene3D" id="3.80.10.10">
    <property type="entry name" value="Ribonuclease Inhibitor"/>
    <property type="match status" value="1"/>
</dbReference>
<evidence type="ECO:0000313" key="3">
    <source>
        <dbReference type="Proteomes" id="UP000051952"/>
    </source>
</evidence>
<gene>
    <name evidence="2" type="ORF">BSAL_36530</name>
</gene>
<feature type="non-terminal residue" evidence="2">
    <location>
        <position position="164"/>
    </location>
</feature>
<dbReference type="Proteomes" id="UP000051952">
    <property type="component" value="Unassembled WGS sequence"/>
</dbReference>
<keyword evidence="1" id="KW-0472">Membrane</keyword>
<feature type="transmembrane region" description="Helical" evidence="1">
    <location>
        <begin position="21"/>
        <end position="43"/>
    </location>
</feature>
<reference evidence="3" key="1">
    <citation type="submission" date="2015-09" db="EMBL/GenBank/DDBJ databases">
        <authorList>
            <consortium name="Pathogen Informatics"/>
        </authorList>
    </citation>
    <scope>NUCLEOTIDE SEQUENCE [LARGE SCALE GENOMIC DNA]</scope>
    <source>
        <strain evidence="3">Lake Konstanz</strain>
    </source>
</reference>
<dbReference type="InterPro" id="IPR053213">
    <property type="entry name" value="RLP29"/>
</dbReference>
<name>A0A0S4JLB2_BODSA</name>
<evidence type="ECO:0000313" key="2">
    <source>
        <dbReference type="EMBL" id="CUG92288.1"/>
    </source>
</evidence>
<dbReference type="EMBL" id="CYKH01002027">
    <property type="protein sequence ID" value="CUG92288.1"/>
    <property type="molecule type" value="Genomic_DNA"/>
</dbReference>
<sequence>MSSLRRNPERRCFEDAYPPQQVYVTAAHILPIMIAVLTLLGFWPHHHHHYAHAASCGNCSRVFQELYDATRGAEWTSAWNVNDITSNPCGLTGIVCSGESVYSISLAGRGLVGTVPASLGQFVFLNAIDFSMNSLRGTLPHELSRLSVVDLVNFSFNALSGSFS</sequence>
<organism evidence="2 3">
    <name type="scientific">Bodo saltans</name>
    <name type="common">Flagellated protozoan</name>
    <dbReference type="NCBI Taxonomy" id="75058"/>
    <lineage>
        <taxon>Eukaryota</taxon>
        <taxon>Discoba</taxon>
        <taxon>Euglenozoa</taxon>
        <taxon>Kinetoplastea</taxon>
        <taxon>Metakinetoplastina</taxon>
        <taxon>Eubodonida</taxon>
        <taxon>Bodonidae</taxon>
        <taxon>Bodo</taxon>
    </lineage>
</organism>
<proteinExistence type="predicted"/>
<evidence type="ECO:0000256" key="1">
    <source>
        <dbReference type="SAM" id="Phobius"/>
    </source>
</evidence>
<dbReference type="PANTHER" id="PTHR48009:SF16">
    <property type="entry name" value="LEUCINE-RICH REPEAT-CONTAINING N-TERMINAL PLANT-TYPE DOMAIN-CONTAINING PROTEIN"/>
    <property type="match status" value="1"/>
</dbReference>
<dbReference type="VEuPathDB" id="TriTrypDB:BSAL_36530"/>
<dbReference type="InterPro" id="IPR032675">
    <property type="entry name" value="LRR_dom_sf"/>
</dbReference>
<keyword evidence="3" id="KW-1185">Reference proteome</keyword>
<dbReference type="SUPFAM" id="SSF52058">
    <property type="entry name" value="L domain-like"/>
    <property type="match status" value="1"/>
</dbReference>
<protein>
    <submittedName>
        <fullName evidence="2">GP46-like surface antigen, putative</fullName>
    </submittedName>
</protein>